<reference evidence="1" key="1">
    <citation type="submission" date="2018-02" db="EMBL/GenBank/DDBJ databases">
        <title>The genomes of Aspergillus section Nigri reveals drivers in fungal speciation.</title>
        <authorList>
            <consortium name="DOE Joint Genome Institute"/>
            <person name="Vesth T.C."/>
            <person name="Nybo J."/>
            <person name="Theobald S."/>
            <person name="Brandl J."/>
            <person name="Frisvad J.C."/>
            <person name="Nielsen K.F."/>
            <person name="Lyhne E.K."/>
            <person name="Kogle M.E."/>
            <person name="Kuo A."/>
            <person name="Riley R."/>
            <person name="Clum A."/>
            <person name="Nolan M."/>
            <person name="Lipzen A."/>
            <person name="Salamov A."/>
            <person name="Henrissat B."/>
            <person name="Wiebenga A."/>
            <person name="De vries R.P."/>
            <person name="Grigoriev I.V."/>
            <person name="Mortensen U.H."/>
            <person name="Andersen M.R."/>
            <person name="Baker S.E."/>
        </authorList>
    </citation>
    <scope>NUCLEOTIDE SEQUENCE</scope>
    <source>
        <strain evidence="1">CBS 621.78</strain>
    </source>
</reference>
<name>A0ACD1G3H7_9EURO</name>
<dbReference type="Proteomes" id="UP000249057">
    <property type="component" value="Unassembled WGS sequence"/>
</dbReference>
<keyword evidence="2" id="KW-1185">Reference proteome</keyword>
<proteinExistence type="predicted"/>
<gene>
    <name evidence="1" type="ORF">BO95DRAFT_444939</name>
</gene>
<protein>
    <submittedName>
        <fullName evidence="1">Uncharacterized protein</fullName>
    </submittedName>
</protein>
<accession>A0ACD1G3H7</accession>
<evidence type="ECO:0000313" key="2">
    <source>
        <dbReference type="Proteomes" id="UP000249057"/>
    </source>
</evidence>
<sequence>MYRLNELLFLLASASASASVSLLSVAGSVVDWNKERSRESFTFRRLIYPRLEAE</sequence>
<organism evidence="1 2">
    <name type="scientific">Aspergillus brunneoviolaceus CBS 621.78</name>
    <dbReference type="NCBI Taxonomy" id="1450534"/>
    <lineage>
        <taxon>Eukaryota</taxon>
        <taxon>Fungi</taxon>
        <taxon>Dikarya</taxon>
        <taxon>Ascomycota</taxon>
        <taxon>Pezizomycotina</taxon>
        <taxon>Eurotiomycetes</taxon>
        <taxon>Eurotiomycetidae</taxon>
        <taxon>Eurotiales</taxon>
        <taxon>Aspergillaceae</taxon>
        <taxon>Aspergillus</taxon>
        <taxon>Aspergillus subgen. Circumdati</taxon>
    </lineage>
</organism>
<evidence type="ECO:0000313" key="1">
    <source>
        <dbReference type="EMBL" id="RAH43775.1"/>
    </source>
</evidence>
<dbReference type="EMBL" id="KZ825360">
    <property type="protein sequence ID" value="RAH43775.1"/>
    <property type="molecule type" value="Genomic_DNA"/>
</dbReference>